<dbReference type="Proteomes" id="UP000050790">
    <property type="component" value="Unassembled WGS sequence"/>
</dbReference>
<sequence>MLTATMEYDSSFQMFNFLQMLWYLIDIHRIISWINNNELDYLSFLSGLKSKTIFYEVMLGFVGAAQRLL</sequence>
<proteinExistence type="predicted"/>
<reference evidence="2" key="1">
    <citation type="submission" date="2023-11" db="UniProtKB">
        <authorList>
            <consortium name="WormBaseParasite"/>
        </authorList>
    </citation>
    <scope>IDENTIFICATION</scope>
</reference>
<evidence type="ECO:0000313" key="2">
    <source>
        <dbReference type="WBParaSite" id="SMRG1_93560.1"/>
    </source>
</evidence>
<dbReference type="AlphaFoldDB" id="A0AA85AMT9"/>
<organism evidence="1 2">
    <name type="scientific">Schistosoma margrebowiei</name>
    <dbReference type="NCBI Taxonomy" id="48269"/>
    <lineage>
        <taxon>Eukaryota</taxon>
        <taxon>Metazoa</taxon>
        <taxon>Spiralia</taxon>
        <taxon>Lophotrochozoa</taxon>
        <taxon>Platyhelminthes</taxon>
        <taxon>Trematoda</taxon>
        <taxon>Digenea</taxon>
        <taxon>Strigeidida</taxon>
        <taxon>Schistosomatoidea</taxon>
        <taxon>Schistosomatidae</taxon>
        <taxon>Schistosoma</taxon>
    </lineage>
</organism>
<dbReference type="WBParaSite" id="SMRG1_93560.1">
    <property type="protein sequence ID" value="SMRG1_93560.1"/>
    <property type="gene ID" value="SMRG1_93560"/>
</dbReference>
<name>A0AA85AMT9_9TREM</name>
<accession>A0AA85AMT9</accession>
<evidence type="ECO:0000313" key="1">
    <source>
        <dbReference type="Proteomes" id="UP000050790"/>
    </source>
</evidence>
<protein>
    <submittedName>
        <fullName evidence="2">Uncharacterized protein</fullName>
    </submittedName>
</protein>